<dbReference type="SUPFAM" id="SSF46785">
    <property type="entry name" value="Winged helix' DNA-binding domain"/>
    <property type="match status" value="1"/>
</dbReference>
<gene>
    <name evidence="5" type="ORF">PPNSA23_45580</name>
</gene>
<dbReference type="Proteomes" id="UP001628091">
    <property type="component" value="Unassembled WGS sequence"/>
</dbReference>
<dbReference type="InterPro" id="IPR000524">
    <property type="entry name" value="Tscrpt_reg_HTH_GntR"/>
</dbReference>
<dbReference type="InterPro" id="IPR011663">
    <property type="entry name" value="UTRA"/>
</dbReference>
<name>A0ABQ0H6R5_9HYPH</name>
<keyword evidence="1" id="KW-0805">Transcription regulation</keyword>
<dbReference type="InterPro" id="IPR036388">
    <property type="entry name" value="WH-like_DNA-bd_sf"/>
</dbReference>
<dbReference type="InterPro" id="IPR050679">
    <property type="entry name" value="Bact_HTH_transcr_reg"/>
</dbReference>
<evidence type="ECO:0000313" key="5">
    <source>
        <dbReference type="EMBL" id="GAB1584615.1"/>
    </source>
</evidence>
<evidence type="ECO:0000256" key="2">
    <source>
        <dbReference type="ARBA" id="ARBA00023125"/>
    </source>
</evidence>
<dbReference type="CDD" id="cd07377">
    <property type="entry name" value="WHTH_GntR"/>
    <property type="match status" value="1"/>
</dbReference>
<sequence>MARRTTLKPPLKPGAPKPEQIASVLEQEIRSGVLAFGDRLQSENELVQRFAVSRNTLRKGLEELNNRGLITTKVGIGSFVTFNGQMIHDVMGWSKALADVGAETETRVLRIEMTRDPALAERLTLEDDTFIAVDRLRLLAKEQKPISIERSRVPFLPELEDVPLRGLRSGSLTQTLRAAGLVPDHGEEWADIEMLSQADAELLGCAAASAFLRTRRLTCEANGRPIEYVTSLLNPAYFALHLEF</sequence>
<evidence type="ECO:0000256" key="3">
    <source>
        <dbReference type="ARBA" id="ARBA00023163"/>
    </source>
</evidence>
<evidence type="ECO:0000313" key="6">
    <source>
        <dbReference type="Proteomes" id="UP001628091"/>
    </source>
</evidence>
<dbReference type="SMART" id="SM00866">
    <property type="entry name" value="UTRA"/>
    <property type="match status" value="1"/>
</dbReference>
<protein>
    <submittedName>
        <fullName evidence="5">GntR family transcriptional regulator</fullName>
    </submittedName>
</protein>
<dbReference type="SMART" id="SM00345">
    <property type="entry name" value="HTH_GNTR"/>
    <property type="match status" value="1"/>
</dbReference>
<organism evidence="5 6">
    <name type="scientific">Phyllobacterium phragmitis</name>
    <dbReference type="NCBI Taxonomy" id="2670329"/>
    <lineage>
        <taxon>Bacteria</taxon>
        <taxon>Pseudomonadati</taxon>
        <taxon>Pseudomonadota</taxon>
        <taxon>Alphaproteobacteria</taxon>
        <taxon>Hyphomicrobiales</taxon>
        <taxon>Phyllobacteriaceae</taxon>
        <taxon>Phyllobacterium</taxon>
    </lineage>
</organism>
<feature type="domain" description="HTH gntR-type" evidence="4">
    <location>
        <begin position="15"/>
        <end position="83"/>
    </location>
</feature>
<dbReference type="Gene3D" id="3.40.1410.10">
    <property type="entry name" value="Chorismate lyase-like"/>
    <property type="match status" value="1"/>
</dbReference>
<dbReference type="PANTHER" id="PTHR44846:SF1">
    <property type="entry name" value="MANNOSYL-D-GLYCERATE TRANSPORT_METABOLISM SYSTEM REPRESSOR MNGR-RELATED"/>
    <property type="match status" value="1"/>
</dbReference>
<reference evidence="5 6" key="1">
    <citation type="submission" date="2024-10" db="EMBL/GenBank/DDBJ databases">
        <title>Isolation, draft genome sequencing and identification of Phyllobacterium sp. NSA23, isolated from leaf soil.</title>
        <authorList>
            <person name="Akita H."/>
        </authorList>
    </citation>
    <scope>NUCLEOTIDE SEQUENCE [LARGE SCALE GENOMIC DNA]</scope>
    <source>
        <strain evidence="5 6">NSA23</strain>
    </source>
</reference>
<dbReference type="PANTHER" id="PTHR44846">
    <property type="entry name" value="MANNOSYL-D-GLYCERATE TRANSPORT/METABOLISM SYSTEM REPRESSOR MNGR-RELATED"/>
    <property type="match status" value="1"/>
</dbReference>
<proteinExistence type="predicted"/>
<dbReference type="Pfam" id="PF07702">
    <property type="entry name" value="UTRA"/>
    <property type="match status" value="1"/>
</dbReference>
<keyword evidence="6" id="KW-1185">Reference proteome</keyword>
<dbReference type="Gene3D" id="1.10.10.10">
    <property type="entry name" value="Winged helix-like DNA-binding domain superfamily/Winged helix DNA-binding domain"/>
    <property type="match status" value="1"/>
</dbReference>
<dbReference type="SUPFAM" id="SSF64288">
    <property type="entry name" value="Chorismate lyase-like"/>
    <property type="match status" value="1"/>
</dbReference>
<dbReference type="EMBL" id="BAAFZP010000002">
    <property type="protein sequence ID" value="GAB1584615.1"/>
    <property type="molecule type" value="Genomic_DNA"/>
</dbReference>
<keyword evidence="2" id="KW-0238">DNA-binding</keyword>
<dbReference type="InterPro" id="IPR028978">
    <property type="entry name" value="Chorismate_lyase_/UTRA_dom_sf"/>
</dbReference>
<comment type="caution">
    <text evidence="5">The sequence shown here is derived from an EMBL/GenBank/DDBJ whole genome shotgun (WGS) entry which is preliminary data.</text>
</comment>
<keyword evidence="3" id="KW-0804">Transcription</keyword>
<dbReference type="RefSeq" id="WP_183432534.1">
    <property type="nucleotide sequence ID" value="NZ_BAAFZP010000002.1"/>
</dbReference>
<dbReference type="Pfam" id="PF00392">
    <property type="entry name" value="GntR"/>
    <property type="match status" value="1"/>
</dbReference>
<evidence type="ECO:0000256" key="1">
    <source>
        <dbReference type="ARBA" id="ARBA00023015"/>
    </source>
</evidence>
<dbReference type="InterPro" id="IPR036390">
    <property type="entry name" value="WH_DNA-bd_sf"/>
</dbReference>
<evidence type="ECO:0000259" key="4">
    <source>
        <dbReference type="PROSITE" id="PS50949"/>
    </source>
</evidence>
<accession>A0ABQ0H6R5</accession>
<dbReference type="PRINTS" id="PR00035">
    <property type="entry name" value="HTHGNTR"/>
</dbReference>
<dbReference type="PROSITE" id="PS50949">
    <property type="entry name" value="HTH_GNTR"/>
    <property type="match status" value="1"/>
</dbReference>